<gene>
    <name evidence="10" type="ORF">ASZ90_017620</name>
</gene>
<dbReference type="GO" id="GO:0005524">
    <property type="term" value="F:ATP binding"/>
    <property type="evidence" value="ECO:0007669"/>
    <property type="project" value="UniProtKB-KW"/>
</dbReference>
<keyword evidence="4" id="KW-0545">Nucleotide biosynthesis</keyword>
<evidence type="ECO:0000256" key="3">
    <source>
        <dbReference type="ARBA" id="ARBA00022679"/>
    </source>
</evidence>
<evidence type="ECO:0000256" key="8">
    <source>
        <dbReference type="ARBA" id="ARBA00048743"/>
    </source>
</evidence>
<dbReference type="PANTHER" id="PTHR10344">
    <property type="entry name" value="THYMIDYLATE KINASE"/>
    <property type="match status" value="1"/>
</dbReference>
<dbReference type="AlphaFoldDB" id="A0A0W8E8K0"/>
<proteinExistence type="inferred from homology"/>
<evidence type="ECO:0000256" key="1">
    <source>
        <dbReference type="ARBA" id="ARBA00009776"/>
    </source>
</evidence>
<comment type="catalytic activity">
    <reaction evidence="8">
        <text>dTMP + ATP = dTDP + ADP</text>
        <dbReference type="Rhea" id="RHEA:13517"/>
        <dbReference type="ChEBI" id="CHEBI:30616"/>
        <dbReference type="ChEBI" id="CHEBI:58369"/>
        <dbReference type="ChEBI" id="CHEBI:63528"/>
        <dbReference type="ChEBI" id="CHEBI:456216"/>
        <dbReference type="EC" id="2.7.4.9"/>
    </reaction>
</comment>
<evidence type="ECO:0000259" key="9">
    <source>
        <dbReference type="Pfam" id="PF02223"/>
    </source>
</evidence>
<dbReference type="GO" id="GO:0006233">
    <property type="term" value="P:dTDP biosynthetic process"/>
    <property type="evidence" value="ECO:0007669"/>
    <property type="project" value="InterPro"/>
</dbReference>
<dbReference type="NCBIfam" id="TIGR00041">
    <property type="entry name" value="DTMP_kinase"/>
    <property type="match status" value="1"/>
</dbReference>
<protein>
    <recommendedName>
        <fullName evidence="2">dTMP kinase</fullName>
        <ecNumber evidence="2">2.7.4.9</ecNumber>
    </recommendedName>
</protein>
<comment type="caution">
    <text evidence="10">The sequence shown here is derived from an EMBL/GenBank/DDBJ whole genome shotgun (WGS) entry which is preliminary data.</text>
</comment>
<reference evidence="10" key="1">
    <citation type="journal article" date="2015" name="Proc. Natl. Acad. Sci. U.S.A.">
        <title>Networks of energetic and metabolic interactions define dynamics in microbial communities.</title>
        <authorList>
            <person name="Embree M."/>
            <person name="Liu J.K."/>
            <person name="Al-Bassam M.M."/>
            <person name="Zengler K."/>
        </authorList>
    </citation>
    <scope>NUCLEOTIDE SEQUENCE</scope>
</reference>
<keyword evidence="7" id="KW-0067">ATP-binding</keyword>
<dbReference type="PANTHER" id="PTHR10344:SF4">
    <property type="entry name" value="UMP-CMP KINASE 2, MITOCHONDRIAL"/>
    <property type="match status" value="1"/>
</dbReference>
<dbReference type="GO" id="GO:0004798">
    <property type="term" value="F:dTMP kinase activity"/>
    <property type="evidence" value="ECO:0007669"/>
    <property type="project" value="UniProtKB-EC"/>
</dbReference>
<dbReference type="GO" id="GO:0006227">
    <property type="term" value="P:dUDP biosynthetic process"/>
    <property type="evidence" value="ECO:0007669"/>
    <property type="project" value="TreeGrafter"/>
</dbReference>
<comment type="similarity">
    <text evidence="1">Belongs to the thymidylate kinase family.</text>
</comment>
<evidence type="ECO:0000313" key="10">
    <source>
        <dbReference type="EMBL" id="KUG04970.1"/>
    </source>
</evidence>
<dbReference type="Gene3D" id="3.40.50.300">
    <property type="entry name" value="P-loop containing nucleotide triphosphate hydrolases"/>
    <property type="match status" value="1"/>
</dbReference>
<sequence>MLLNNKNNDMASETEALLYAAARSQVVKQVIIPALAQGKMVLADRFIDSTIAYQGYGRGLDLNYLKVLNDFCTGGLSPDLTFLLDLEPEQSYGYKKGLAPDRIESEGLEFQRLVRNGYLQMAAAEPDRIIRIDAAQELSIVRESVLNHIQRVVGQVLGEDT</sequence>
<evidence type="ECO:0000256" key="2">
    <source>
        <dbReference type="ARBA" id="ARBA00012980"/>
    </source>
</evidence>
<accession>A0A0W8E8K0</accession>
<organism evidence="10">
    <name type="scientific">hydrocarbon metagenome</name>
    <dbReference type="NCBI Taxonomy" id="938273"/>
    <lineage>
        <taxon>unclassified sequences</taxon>
        <taxon>metagenomes</taxon>
        <taxon>ecological metagenomes</taxon>
    </lineage>
</organism>
<dbReference type="Pfam" id="PF02223">
    <property type="entry name" value="Thymidylate_kin"/>
    <property type="match status" value="1"/>
</dbReference>
<dbReference type="SUPFAM" id="SSF52540">
    <property type="entry name" value="P-loop containing nucleoside triphosphate hydrolases"/>
    <property type="match status" value="1"/>
</dbReference>
<name>A0A0W8E8K0_9ZZZZ</name>
<keyword evidence="3 10" id="KW-0808">Transferase</keyword>
<evidence type="ECO:0000256" key="6">
    <source>
        <dbReference type="ARBA" id="ARBA00022777"/>
    </source>
</evidence>
<dbReference type="EMBL" id="LNQE01001833">
    <property type="protein sequence ID" value="KUG04970.1"/>
    <property type="molecule type" value="Genomic_DNA"/>
</dbReference>
<dbReference type="GO" id="GO:0006235">
    <property type="term" value="P:dTTP biosynthetic process"/>
    <property type="evidence" value="ECO:0007669"/>
    <property type="project" value="TreeGrafter"/>
</dbReference>
<evidence type="ECO:0000256" key="4">
    <source>
        <dbReference type="ARBA" id="ARBA00022727"/>
    </source>
</evidence>
<dbReference type="InterPro" id="IPR039430">
    <property type="entry name" value="Thymidylate_kin-like_dom"/>
</dbReference>
<dbReference type="EC" id="2.7.4.9" evidence="2"/>
<evidence type="ECO:0000256" key="7">
    <source>
        <dbReference type="ARBA" id="ARBA00022840"/>
    </source>
</evidence>
<dbReference type="InterPro" id="IPR018094">
    <property type="entry name" value="Thymidylate_kinase"/>
</dbReference>
<dbReference type="HAMAP" id="MF_00165">
    <property type="entry name" value="Thymidylate_kinase"/>
    <property type="match status" value="1"/>
</dbReference>
<dbReference type="GO" id="GO:0005829">
    <property type="term" value="C:cytosol"/>
    <property type="evidence" value="ECO:0007669"/>
    <property type="project" value="TreeGrafter"/>
</dbReference>
<dbReference type="CDD" id="cd01672">
    <property type="entry name" value="TMPK"/>
    <property type="match status" value="1"/>
</dbReference>
<dbReference type="InterPro" id="IPR027417">
    <property type="entry name" value="P-loop_NTPase"/>
</dbReference>
<keyword evidence="6 10" id="KW-0418">Kinase</keyword>
<keyword evidence="5" id="KW-0547">Nucleotide-binding</keyword>
<evidence type="ECO:0000256" key="5">
    <source>
        <dbReference type="ARBA" id="ARBA00022741"/>
    </source>
</evidence>
<feature type="domain" description="Thymidylate kinase-like" evidence="9">
    <location>
        <begin position="3"/>
        <end position="144"/>
    </location>
</feature>